<dbReference type="Proteomes" id="UP001150238">
    <property type="component" value="Unassembled WGS sequence"/>
</dbReference>
<dbReference type="EMBL" id="JANVFS010000006">
    <property type="protein sequence ID" value="KAJ4491331.1"/>
    <property type="molecule type" value="Genomic_DNA"/>
</dbReference>
<dbReference type="GO" id="GO:0008270">
    <property type="term" value="F:zinc ion binding"/>
    <property type="evidence" value="ECO:0007669"/>
    <property type="project" value="UniProtKB-KW"/>
</dbReference>
<feature type="compositionally biased region" description="Low complexity" evidence="2">
    <location>
        <begin position="410"/>
        <end position="419"/>
    </location>
</feature>
<keyword evidence="1" id="KW-0479">Metal-binding</keyword>
<accession>A0A9W9AXN8</accession>
<reference evidence="4" key="2">
    <citation type="journal article" date="2023" name="Proc. Natl. Acad. Sci. U.S.A.">
        <title>A global phylogenomic analysis of the shiitake genus Lentinula.</title>
        <authorList>
            <person name="Sierra-Patev S."/>
            <person name="Min B."/>
            <person name="Naranjo-Ortiz M."/>
            <person name="Looney B."/>
            <person name="Konkel Z."/>
            <person name="Slot J.C."/>
            <person name="Sakamoto Y."/>
            <person name="Steenwyk J.L."/>
            <person name="Rokas A."/>
            <person name="Carro J."/>
            <person name="Camarero S."/>
            <person name="Ferreira P."/>
            <person name="Molpeceres G."/>
            <person name="Ruiz-Duenas F.J."/>
            <person name="Serrano A."/>
            <person name="Henrissat B."/>
            <person name="Drula E."/>
            <person name="Hughes K.W."/>
            <person name="Mata J.L."/>
            <person name="Ishikawa N.K."/>
            <person name="Vargas-Isla R."/>
            <person name="Ushijima S."/>
            <person name="Smith C.A."/>
            <person name="Donoghue J."/>
            <person name="Ahrendt S."/>
            <person name="Andreopoulos W."/>
            <person name="He G."/>
            <person name="LaButti K."/>
            <person name="Lipzen A."/>
            <person name="Ng V."/>
            <person name="Riley R."/>
            <person name="Sandor L."/>
            <person name="Barry K."/>
            <person name="Martinez A.T."/>
            <person name="Xiao Y."/>
            <person name="Gibbons J.G."/>
            <person name="Terashima K."/>
            <person name="Grigoriev I.V."/>
            <person name="Hibbett D."/>
        </authorList>
    </citation>
    <scope>NUCLEOTIDE SEQUENCE</scope>
    <source>
        <strain evidence="4">Sp2 HRB7682 ss15</strain>
    </source>
</reference>
<evidence type="ECO:0000256" key="2">
    <source>
        <dbReference type="SAM" id="MobiDB-lite"/>
    </source>
</evidence>
<dbReference type="InterPro" id="IPR008554">
    <property type="entry name" value="Glutaredoxin-like"/>
</dbReference>
<feature type="region of interest" description="Disordered" evidence="2">
    <location>
        <begin position="374"/>
        <end position="435"/>
    </location>
</feature>
<dbReference type="InterPro" id="IPR052115">
    <property type="entry name" value="NEXT_complex_subunit_ZCCHC8"/>
</dbReference>
<dbReference type="PANTHER" id="PTHR13316">
    <property type="entry name" value="ZINC FINGER, CCHC DOMAIN CONTAINING 8"/>
    <property type="match status" value="1"/>
</dbReference>
<evidence type="ECO:0000259" key="3">
    <source>
        <dbReference type="PROSITE" id="PS50158"/>
    </source>
</evidence>
<dbReference type="GO" id="GO:0003723">
    <property type="term" value="F:RNA binding"/>
    <property type="evidence" value="ECO:0007669"/>
    <property type="project" value="TreeGrafter"/>
</dbReference>
<dbReference type="PROSITE" id="PS50158">
    <property type="entry name" value="ZF_CCHC"/>
    <property type="match status" value="1"/>
</dbReference>
<organism evidence="4 5">
    <name type="scientific">Lentinula lateritia</name>
    <dbReference type="NCBI Taxonomy" id="40482"/>
    <lineage>
        <taxon>Eukaryota</taxon>
        <taxon>Fungi</taxon>
        <taxon>Dikarya</taxon>
        <taxon>Basidiomycota</taxon>
        <taxon>Agaricomycotina</taxon>
        <taxon>Agaricomycetes</taxon>
        <taxon>Agaricomycetidae</taxon>
        <taxon>Agaricales</taxon>
        <taxon>Marasmiineae</taxon>
        <taxon>Omphalotaceae</taxon>
        <taxon>Lentinula</taxon>
    </lineage>
</organism>
<sequence length="435" mass="49050">MRFIRTLTTASGRLPRFTLYSGPACSLCDTAKEELEKVRQDRKFHLDIVNIQDPGQEKWKRKYVYWIPALHLEGKEIAKGRWDAQIVREALNLWDQENLPGEHNGSDYSEFFSALPSEHLFFTDTSLAYEDNSSNSGIYARNLHDTLGANPETENEIRSVTPHCFNCGSSSHMVNACPEQVDRALVSLSRQMNEIYRDLFSLDRIGGDFSARIYSVEEWKSVRLDWINSFNPGEIKGHDLRQALGIMPAEDDSQAQDEWLQNMAVWGYPPGWISRWDPKELMKERVLSQCIENPQESEESFHIFGEEGNSETVLGQLKDPRQLLSSSLDQTPKRWAFYPPLRFSSSLLPVYNSVALPPVESESQKSYYVPFSAVLPAPPPPLGSPPPPPPIEPPPPLPPSPPPSTPPSLPSIASLSAPRPKTEAEDSDMDLSDEE</sequence>
<dbReference type="AlphaFoldDB" id="A0A9W9AXN8"/>
<keyword evidence="1" id="KW-0863">Zinc-finger</keyword>
<dbReference type="SUPFAM" id="SSF52833">
    <property type="entry name" value="Thioredoxin-like"/>
    <property type="match status" value="1"/>
</dbReference>
<feature type="compositionally biased region" description="Acidic residues" evidence="2">
    <location>
        <begin position="425"/>
        <end position="435"/>
    </location>
</feature>
<protein>
    <recommendedName>
        <fullName evidence="3">CCHC-type domain-containing protein</fullName>
    </recommendedName>
</protein>
<proteinExistence type="predicted"/>
<reference evidence="4" key="1">
    <citation type="submission" date="2022-08" db="EMBL/GenBank/DDBJ databases">
        <authorList>
            <consortium name="DOE Joint Genome Institute"/>
            <person name="Min B."/>
            <person name="Riley R."/>
            <person name="Sierra-Patev S."/>
            <person name="Naranjo-Ortiz M."/>
            <person name="Looney B."/>
            <person name="Konkel Z."/>
            <person name="Slot J.C."/>
            <person name="Sakamoto Y."/>
            <person name="Steenwyk J.L."/>
            <person name="Rokas A."/>
            <person name="Carro J."/>
            <person name="Camarero S."/>
            <person name="Ferreira P."/>
            <person name="Molpeceres G."/>
            <person name="Ruiz-Duenas F.J."/>
            <person name="Serrano A."/>
            <person name="Henrissat B."/>
            <person name="Drula E."/>
            <person name="Hughes K.W."/>
            <person name="Mata J.L."/>
            <person name="Ishikawa N.K."/>
            <person name="Vargas-Isla R."/>
            <person name="Ushijima S."/>
            <person name="Smith C.A."/>
            <person name="Ahrendt S."/>
            <person name="Andreopoulos W."/>
            <person name="He G."/>
            <person name="Labutti K."/>
            <person name="Lipzen A."/>
            <person name="Ng V."/>
            <person name="Sandor L."/>
            <person name="Barry K."/>
            <person name="Martinez A.T."/>
            <person name="Xiao Y."/>
            <person name="Gibbons J.G."/>
            <person name="Terashima K."/>
            <person name="Hibbett D.S."/>
            <person name="Grigoriev I.V."/>
        </authorList>
    </citation>
    <scope>NUCLEOTIDE SEQUENCE</scope>
    <source>
        <strain evidence="4">Sp2 HRB7682 ss15</strain>
    </source>
</reference>
<keyword evidence="1" id="KW-0862">Zinc</keyword>
<evidence type="ECO:0000313" key="5">
    <source>
        <dbReference type="Proteomes" id="UP001150238"/>
    </source>
</evidence>
<evidence type="ECO:0000256" key="1">
    <source>
        <dbReference type="PROSITE-ProRule" id="PRU00047"/>
    </source>
</evidence>
<dbReference type="InterPro" id="IPR001878">
    <property type="entry name" value="Znf_CCHC"/>
</dbReference>
<feature type="domain" description="CCHC-type" evidence="3">
    <location>
        <begin position="164"/>
        <end position="179"/>
    </location>
</feature>
<dbReference type="GO" id="GO:0071013">
    <property type="term" value="C:catalytic step 2 spliceosome"/>
    <property type="evidence" value="ECO:0007669"/>
    <property type="project" value="TreeGrafter"/>
</dbReference>
<dbReference type="PANTHER" id="PTHR13316:SF0">
    <property type="entry name" value="ZINC FINGER CCHC DOMAIN-CONTAINING PROTEIN 8"/>
    <property type="match status" value="1"/>
</dbReference>
<gene>
    <name evidence="4" type="ORF">C8J55DRAFT_469403</name>
</gene>
<comment type="caution">
    <text evidence="4">The sequence shown here is derived from an EMBL/GenBank/DDBJ whole genome shotgun (WGS) entry which is preliminary data.</text>
</comment>
<dbReference type="Gene3D" id="3.40.30.10">
    <property type="entry name" value="Glutaredoxin"/>
    <property type="match status" value="1"/>
</dbReference>
<dbReference type="Pfam" id="PF05768">
    <property type="entry name" value="Glrx-like"/>
    <property type="match status" value="1"/>
</dbReference>
<evidence type="ECO:0000313" key="4">
    <source>
        <dbReference type="EMBL" id="KAJ4491331.1"/>
    </source>
</evidence>
<name>A0A9W9AXN8_9AGAR</name>
<dbReference type="InterPro" id="IPR036249">
    <property type="entry name" value="Thioredoxin-like_sf"/>
</dbReference>
<feature type="compositionally biased region" description="Pro residues" evidence="2">
    <location>
        <begin position="376"/>
        <end position="409"/>
    </location>
</feature>